<name>A0A4U8UCV3_9HELI</name>
<dbReference type="GO" id="GO:0005524">
    <property type="term" value="F:ATP binding"/>
    <property type="evidence" value="ECO:0007669"/>
    <property type="project" value="InterPro"/>
</dbReference>
<dbReference type="GO" id="GO:0004386">
    <property type="term" value="F:helicase activity"/>
    <property type="evidence" value="ECO:0007669"/>
    <property type="project" value="UniProtKB-KW"/>
</dbReference>
<feature type="domain" description="Helicase ATP-binding" evidence="2">
    <location>
        <begin position="48"/>
        <end position="376"/>
    </location>
</feature>
<protein>
    <submittedName>
        <fullName evidence="3">Helicase</fullName>
    </submittedName>
</protein>
<keyword evidence="4" id="KW-1185">Reference proteome</keyword>
<dbReference type="PANTHER" id="PTHR45766">
    <property type="entry name" value="DNA ANNEALING HELICASE AND ENDONUCLEASE ZRANB3 FAMILY MEMBER"/>
    <property type="match status" value="1"/>
</dbReference>
<dbReference type="PANTHER" id="PTHR45766:SF6">
    <property type="entry name" value="SWI_SNF-RELATED MATRIX-ASSOCIATED ACTIN-DEPENDENT REGULATOR OF CHROMATIN SUBFAMILY A-LIKE PROTEIN 1"/>
    <property type="match status" value="1"/>
</dbReference>
<organism evidence="3 4">
    <name type="scientific">Helicobacter apodemus</name>
    <dbReference type="NCBI Taxonomy" id="135569"/>
    <lineage>
        <taxon>Bacteria</taxon>
        <taxon>Pseudomonadati</taxon>
        <taxon>Campylobacterota</taxon>
        <taxon>Epsilonproteobacteria</taxon>
        <taxon>Campylobacterales</taxon>
        <taxon>Helicobacteraceae</taxon>
        <taxon>Helicobacter</taxon>
    </lineage>
</organism>
<dbReference type="Pfam" id="PF04851">
    <property type="entry name" value="ResIII"/>
    <property type="match status" value="1"/>
</dbReference>
<dbReference type="RefSeq" id="WP_138155291.1">
    <property type="nucleotide sequence ID" value="NZ_JRPC02000031.1"/>
</dbReference>
<keyword evidence="1" id="KW-0378">Hydrolase</keyword>
<evidence type="ECO:0000259" key="2">
    <source>
        <dbReference type="SMART" id="SM00487"/>
    </source>
</evidence>
<dbReference type="Gene3D" id="3.40.50.300">
    <property type="entry name" value="P-loop containing nucleotide triphosphate hydrolases"/>
    <property type="match status" value="2"/>
</dbReference>
<dbReference type="Pfam" id="PF00271">
    <property type="entry name" value="Helicase_C"/>
    <property type="match status" value="1"/>
</dbReference>
<proteinExistence type="predicted"/>
<dbReference type="EMBL" id="JRPC02000031">
    <property type="protein sequence ID" value="TLE13776.1"/>
    <property type="molecule type" value="Genomic_DNA"/>
</dbReference>
<keyword evidence="3" id="KW-0347">Helicase</keyword>
<dbReference type="AlphaFoldDB" id="A0A4U8UCV3"/>
<keyword evidence="3" id="KW-0067">ATP-binding</keyword>
<evidence type="ECO:0000256" key="1">
    <source>
        <dbReference type="ARBA" id="ARBA00022801"/>
    </source>
</evidence>
<gene>
    <name evidence="3" type="ORF">LS72_009525</name>
</gene>
<dbReference type="GO" id="GO:0006281">
    <property type="term" value="P:DNA repair"/>
    <property type="evidence" value="ECO:0007669"/>
    <property type="project" value="TreeGrafter"/>
</dbReference>
<dbReference type="InterPro" id="IPR001650">
    <property type="entry name" value="Helicase_C-like"/>
</dbReference>
<dbReference type="InterPro" id="IPR027417">
    <property type="entry name" value="P-loop_NTPase"/>
</dbReference>
<sequence>MKTMNFSDFLINHKTAIKASLHESVSPTFIGLQEPAKYNKDIETLLKLKKKPFPTQATIITAGVNHLKKRKSLLLSCEMGTGKTLMGISLSYSLLKNGGNVFIMSPSHLVPKWASEIEVTLGKSDEAILNYEIIIIKKFSDMAVFKNLEKNLLRFFICSKEVAKLSYPRIPFLDLTAKTQIKKINNSLSVLKCASCGRELETIADENNNTFLNVTRIDEYTGEAYTLSKDITCTLSRLTQNVEEKVCCKKCRKLISINKFQQTTFKEWILGIKKNPLVGAKKKYGVAEFVKKKMPKHFIDLLILDEIHELKGNDTAQGTSFGILASCSKKVVGLTGTLLNGYASSIFYILYKMNPQFMKKTLGLKYSEVQKFVETFGSFEREYSAGEAHNLSLQDGLITRKGKSTKLKELPFINPLLVKELLGMTLFLRLDEMNTALPNYKEEIISVDLEEQISIPYRDFLSDIVEQIMEGKKHLLGALANSSLSIPDLPFMAKSVDTSKEKLGIEFIEYYPLVNESYITNKEKALIKELEKEMQQKRRTIVFVTFSELGVAERIVKILEKSFPNQIIKHLSSAINPDKRDKWIKDNYADILICNPELVKTGLDLLDYPSLFFYETGYNVSTLKQASRRAWRIGQKEKCIVKFFTYGNSPQYIALTLMSKKIKALNNLEGRLVNTANELASLAVDKGISIQEQIAKAILKNDDSKNAEAETSEWSFSPREWNPFELHYRNLQSNVFAKEVKEKALIEVSLEQRIREDLGQKTMSVTFIKNGEQMVCEMTADDIVNALKDESCKNIQLSLF</sequence>
<accession>A0A4U8UCV3</accession>
<evidence type="ECO:0000313" key="3">
    <source>
        <dbReference type="EMBL" id="TLE13776.1"/>
    </source>
</evidence>
<comment type="caution">
    <text evidence="3">The sequence shown here is derived from an EMBL/GenBank/DDBJ whole genome shotgun (WGS) entry which is preliminary data.</text>
</comment>
<dbReference type="GO" id="GO:0003677">
    <property type="term" value="F:DNA binding"/>
    <property type="evidence" value="ECO:0007669"/>
    <property type="project" value="InterPro"/>
</dbReference>
<dbReference type="SUPFAM" id="SSF52540">
    <property type="entry name" value="P-loop containing nucleoside triphosphate hydrolases"/>
    <property type="match status" value="2"/>
</dbReference>
<dbReference type="InterPro" id="IPR014001">
    <property type="entry name" value="Helicase_ATP-bd"/>
</dbReference>
<dbReference type="GO" id="GO:0016787">
    <property type="term" value="F:hydrolase activity"/>
    <property type="evidence" value="ECO:0007669"/>
    <property type="project" value="UniProtKB-KW"/>
</dbReference>
<reference evidence="3 4" key="1">
    <citation type="journal article" date="2014" name="Genome Announc.">
        <title>Draft genome sequences of eight enterohepatic helicobacter species isolated from both laboratory and wild rodents.</title>
        <authorList>
            <person name="Sheh A."/>
            <person name="Shen Z."/>
            <person name="Fox J.G."/>
        </authorList>
    </citation>
    <scope>NUCLEOTIDE SEQUENCE [LARGE SCALE GENOMIC DNA]</scope>
    <source>
        <strain evidence="3 4">MIT-03-7007</strain>
    </source>
</reference>
<dbReference type="SMART" id="SM00487">
    <property type="entry name" value="DEXDc"/>
    <property type="match status" value="1"/>
</dbReference>
<keyword evidence="3" id="KW-0547">Nucleotide-binding</keyword>
<dbReference type="GO" id="GO:0031297">
    <property type="term" value="P:replication fork processing"/>
    <property type="evidence" value="ECO:0007669"/>
    <property type="project" value="TreeGrafter"/>
</dbReference>
<evidence type="ECO:0000313" key="4">
    <source>
        <dbReference type="Proteomes" id="UP000029920"/>
    </source>
</evidence>
<dbReference type="InterPro" id="IPR006935">
    <property type="entry name" value="Helicase/UvrB_N"/>
</dbReference>
<dbReference type="Proteomes" id="UP000029920">
    <property type="component" value="Unassembled WGS sequence"/>
</dbReference>